<evidence type="ECO:0000256" key="4">
    <source>
        <dbReference type="ARBA" id="ARBA00022692"/>
    </source>
</evidence>
<keyword evidence="7 9" id="KW-0472">Membrane</keyword>
<dbReference type="Proteomes" id="UP000831113">
    <property type="component" value="Chromosome"/>
</dbReference>
<evidence type="ECO:0008006" key="12">
    <source>
        <dbReference type="Google" id="ProtNLM"/>
    </source>
</evidence>
<evidence type="ECO:0000256" key="1">
    <source>
        <dbReference type="ARBA" id="ARBA00004651"/>
    </source>
</evidence>
<evidence type="ECO:0000256" key="3">
    <source>
        <dbReference type="ARBA" id="ARBA00022475"/>
    </source>
</evidence>
<feature type="transmembrane region" description="Helical" evidence="9">
    <location>
        <begin position="268"/>
        <end position="286"/>
    </location>
</feature>
<dbReference type="InterPro" id="IPR044669">
    <property type="entry name" value="YneE/VCCN1/2-like"/>
</dbReference>
<comment type="subcellular location">
    <subcellularLocation>
        <location evidence="1">Cell membrane</location>
        <topology evidence="1">Multi-pass membrane protein</topology>
    </subcellularLocation>
</comment>
<evidence type="ECO:0000256" key="5">
    <source>
        <dbReference type="ARBA" id="ARBA00022989"/>
    </source>
</evidence>
<accession>A0ABY4CU16</accession>
<keyword evidence="3" id="KW-1003">Cell membrane</keyword>
<keyword evidence="2" id="KW-0813">Transport</keyword>
<dbReference type="PANTHER" id="PTHR33281">
    <property type="entry name" value="UPF0187 PROTEIN YNEE"/>
    <property type="match status" value="1"/>
</dbReference>
<reference evidence="10 11" key="1">
    <citation type="submission" date="2022-03" db="EMBL/GenBank/DDBJ databases">
        <title>Hymenobactersp. isolated from the air.</title>
        <authorList>
            <person name="Won M."/>
            <person name="Kwon S.-W."/>
        </authorList>
    </citation>
    <scope>NUCLEOTIDE SEQUENCE [LARGE SCALE GENOMIC DNA]</scope>
    <source>
        <strain evidence="10 11">KACC 21982</strain>
    </source>
</reference>
<name>A0ABY4CU16_9BACT</name>
<feature type="transmembrane region" description="Helical" evidence="9">
    <location>
        <begin position="12"/>
        <end position="34"/>
    </location>
</feature>
<keyword evidence="5 9" id="KW-1133">Transmembrane helix</keyword>
<dbReference type="PANTHER" id="PTHR33281:SF19">
    <property type="entry name" value="VOLTAGE-DEPENDENT ANION CHANNEL-FORMING PROTEIN YNEE"/>
    <property type="match status" value="1"/>
</dbReference>
<keyword evidence="4 9" id="KW-0812">Transmembrane</keyword>
<dbReference type="Pfam" id="PF25539">
    <property type="entry name" value="Bestrophin_2"/>
    <property type="match status" value="1"/>
</dbReference>
<evidence type="ECO:0000256" key="9">
    <source>
        <dbReference type="SAM" id="Phobius"/>
    </source>
</evidence>
<evidence type="ECO:0000256" key="8">
    <source>
        <dbReference type="ARBA" id="ARBA00034708"/>
    </source>
</evidence>
<comment type="similarity">
    <text evidence="8">Belongs to the anion channel-forming bestrophin (TC 1.A.46) family.</text>
</comment>
<evidence type="ECO:0000256" key="7">
    <source>
        <dbReference type="ARBA" id="ARBA00023136"/>
    </source>
</evidence>
<evidence type="ECO:0000313" key="11">
    <source>
        <dbReference type="Proteomes" id="UP000831113"/>
    </source>
</evidence>
<keyword evidence="6" id="KW-0406">Ion transport</keyword>
<sequence length="338" mass="38340">MYTNKTFPLRIILFFCWRELLWFTLLSVAVLAAYKGLGWKFVAIPFLPVATIGTAVAFYVGFKNNSSYERLWEARRIWGAITNVSRSWATLVNTTVGRQQYDDNPDAISRVRRQLLLRQVGWVNALRIQLRRRVLWQEDPTVRSLHVKLVQQQHRQAEEMHSTLEPFLASFELACTDCGATNVPNLLLHAQANQLAELKSRGLLDGFEHASLSALVVECFAQQGAAERIKSFPFPRQYAHFSTIFVSLFTFLLPFALVGEMAKFGEDAVWLALPFSILISWVFFSMESIGDASENPFENGLNDVPMTAICRNIEIDLRELLGDTPLPERIVAVDGVLL</sequence>
<evidence type="ECO:0000256" key="2">
    <source>
        <dbReference type="ARBA" id="ARBA00022448"/>
    </source>
</evidence>
<proteinExistence type="inferred from homology"/>
<evidence type="ECO:0000256" key="6">
    <source>
        <dbReference type="ARBA" id="ARBA00023065"/>
    </source>
</evidence>
<dbReference type="EMBL" id="CP094669">
    <property type="protein sequence ID" value="UOG73759.1"/>
    <property type="molecule type" value="Genomic_DNA"/>
</dbReference>
<organism evidence="10 11">
    <name type="scientific">Hymenobacter tibetensis</name>
    <dbReference type="NCBI Taxonomy" id="497967"/>
    <lineage>
        <taxon>Bacteria</taxon>
        <taxon>Pseudomonadati</taxon>
        <taxon>Bacteroidota</taxon>
        <taxon>Cytophagia</taxon>
        <taxon>Cytophagales</taxon>
        <taxon>Hymenobacteraceae</taxon>
        <taxon>Hymenobacter</taxon>
    </lineage>
</organism>
<feature type="transmembrane region" description="Helical" evidence="9">
    <location>
        <begin position="40"/>
        <end position="62"/>
    </location>
</feature>
<feature type="transmembrane region" description="Helical" evidence="9">
    <location>
        <begin position="238"/>
        <end position="256"/>
    </location>
</feature>
<evidence type="ECO:0000313" key="10">
    <source>
        <dbReference type="EMBL" id="UOG73759.1"/>
    </source>
</evidence>
<protein>
    <recommendedName>
        <fullName evidence="12">Hydrogenase</fullName>
    </recommendedName>
</protein>
<keyword evidence="11" id="KW-1185">Reference proteome</keyword>
<gene>
    <name evidence="10" type="ORF">MTX78_16735</name>
</gene>
<dbReference type="RefSeq" id="WP_243796649.1">
    <property type="nucleotide sequence ID" value="NZ_CP094669.1"/>
</dbReference>